<gene>
    <name evidence="4" type="ORF">PUT78_04365</name>
</gene>
<reference evidence="4" key="1">
    <citation type="submission" date="2023-02" db="EMBL/GenBank/DDBJ databases">
        <title>Description of Roseinatronobacter alkalisoli sp. nov., an alkaliphilic bacerium isolated from soda soil.</title>
        <authorList>
            <person name="Wei W."/>
        </authorList>
    </citation>
    <scope>NUCLEOTIDE SEQUENCE</scope>
    <source>
        <strain evidence="4">HJB301</strain>
    </source>
</reference>
<dbReference type="EMBL" id="JAQZSM010000003">
    <property type="protein sequence ID" value="MDD7970324.1"/>
    <property type="molecule type" value="Genomic_DNA"/>
</dbReference>
<evidence type="ECO:0000259" key="3">
    <source>
        <dbReference type="PROSITE" id="PS51186"/>
    </source>
</evidence>
<dbReference type="PROSITE" id="PS51186">
    <property type="entry name" value="GNAT"/>
    <property type="match status" value="1"/>
</dbReference>
<dbReference type="InterPro" id="IPR016181">
    <property type="entry name" value="Acyl_CoA_acyltransferase"/>
</dbReference>
<dbReference type="PANTHER" id="PTHR43877">
    <property type="entry name" value="AMINOALKYLPHOSPHONATE N-ACETYLTRANSFERASE-RELATED-RELATED"/>
    <property type="match status" value="1"/>
</dbReference>
<dbReference type="InterPro" id="IPR050832">
    <property type="entry name" value="Bact_Acetyltransf"/>
</dbReference>
<proteinExistence type="predicted"/>
<evidence type="ECO:0000313" key="5">
    <source>
        <dbReference type="Proteomes" id="UP001431784"/>
    </source>
</evidence>
<comment type="caution">
    <text evidence="4">The sequence shown here is derived from an EMBL/GenBank/DDBJ whole genome shotgun (WGS) entry which is preliminary data.</text>
</comment>
<dbReference type="Gene3D" id="3.40.630.30">
    <property type="match status" value="1"/>
</dbReference>
<protein>
    <submittedName>
        <fullName evidence="4">GNAT family N-acetyltransferase</fullName>
    </submittedName>
</protein>
<dbReference type="Pfam" id="PF00583">
    <property type="entry name" value="Acetyltransf_1"/>
    <property type="match status" value="1"/>
</dbReference>
<dbReference type="CDD" id="cd04301">
    <property type="entry name" value="NAT_SF"/>
    <property type="match status" value="1"/>
</dbReference>
<evidence type="ECO:0000256" key="2">
    <source>
        <dbReference type="ARBA" id="ARBA00023315"/>
    </source>
</evidence>
<dbReference type="SUPFAM" id="SSF55729">
    <property type="entry name" value="Acyl-CoA N-acyltransferases (Nat)"/>
    <property type="match status" value="1"/>
</dbReference>
<accession>A0ABT5T5S1</accession>
<feature type="domain" description="N-acetyltransferase" evidence="3">
    <location>
        <begin position="3"/>
        <end position="148"/>
    </location>
</feature>
<organism evidence="4 5">
    <name type="scientific">Roseinatronobacter alkalisoli</name>
    <dbReference type="NCBI Taxonomy" id="3028235"/>
    <lineage>
        <taxon>Bacteria</taxon>
        <taxon>Pseudomonadati</taxon>
        <taxon>Pseudomonadota</taxon>
        <taxon>Alphaproteobacteria</taxon>
        <taxon>Rhodobacterales</taxon>
        <taxon>Paracoccaceae</taxon>
        <taxon>Roseinatronobacter</taxon>
    </lineage>
</organism>
<evidence type="ECO:0000256" key="1">
    <source>
        <dbReference type="ARBA" id="ARBA00022679"/>
    </source>
</evidence>
<evidence type="ECO:0000313" key="4">
    <source>
        <dbReference type="EMBL" id="MDD7970324.1"/>
    </source>
</evidence>
<name>A0ABT5T5S1_9RHOB</name>
<keyword evidence="1" id="KW-0808">Transferase</keyword>
<dbReference type="InterPro" id="IPR000182">
    <property type="entry name" value="GNAT_dom"/>
</dbReference>
<sequence length="148" mass="16771">MVLDIRPVSAQDKPQWAQLWYAYLDFYDTSLPLDVYDATFAALLSDDPHSPCGYMAWQDDQATGLAHYLFHAHCWQPEGVCYLQDLFTTPETRGMGVGRALISAVYGAADARGVKSVYWMTQDFNATARKLYDKVGEVTPFIKYKRPS</sequence>
<dbReference type="RefSeq" id="WP_274350943.1">
    <property type="nucleotide sequence ID" value="NZ_JAQZSM010000003.1"/>
</dbReference>
<keyword evidence="2" id="KW-0012">Acyltransferase</keyword>
<keyword evidence="5" id="KW-1185">Reference proteome</keyword>
<dbReference type="Proteomes" id="UP001431784">
    <property type="component" value="Unassembled WGS sequence"/>
</dbReference>